<dbReference type="Pfam" id="PF00651">
    <property type="entry name" value="BTB"/>
    <property type="match status" value="1"/>
</dbReference>
<dbReference type="GeneID" id="9589246"/>
<dbReference type="VEuPathDB" id="FungiDB:SCHCODRAFT_02600162"/>
<accession>D8Q6I0</accession>
<evidence type="ECO:0000259" key="1">
    <source>
        <dbReference type="PROSITE" id="PS50097"/>
    </source>
</evidence>
<name>D8Q6I0_SCHCM</name>
<dbReference type="EMBL" id="GL377307">
    <property type="protein sequence ID" value="EFI96240.1"/>
    <property type="molecule type" value="Genomic_DNA"/>
</dbReference>
<dbReference type="Gene3D" id="3.30.710.10">
    <property type="entry name" value="Potassium Channel Kv1.1, Chain A"/>
    <property type="match status" value="1"/>
</dbReference>
<feature type="domain" description="BTB" evidence="1">
    <location>
        <begin position="29"/>
        <end position="92"/>
    </location>
</feature>
<dbReference type="InterPro" id="IPR011333">
    <property type="entry name" value="SKP1/BTB/POZ_sf"/>
</dbReference>
<dbReference type="SUPFAM" id="SSF54695">
    <property type="entry name" value="POZ domain"/>
    <property type="match status" value="1"/>
</dbReference>
<keyword evidence="3" id="KW-1185">Reference proteome</keyword>
<evidence type="ECO:0000313" key="2">
    <source>
        <dbReference type="EMBL" id="EFI96240.1"/>
    </source>
</evidence>
<dbReference type="PROSITE" id="PS50097">
    <property type="entry name" value="BTB"/>
    <property type="match status" value="1"/>
</dbReference>
<protein>
    <recommendedName>
        <fullName evidence="1">BTB domain-containing protein</fullName>
    </recommendedName>
</protein>
<sequence length="224" mass="25132">MATDADGSSENLNEVKRGSIVIEDAGAKVFKVEDTLFTVHTYFLVEHSPVFKDMLQVAQANEGEGSSEDNPIILEDIPARDFDLLVRVLYTSCALTQTSPLQTASVEECASLIELLERWQMDEILAGVRQVLHDRDWDLADKIALARATKMNAVWLSTAYQDLILRDTPPTLDEGARMGWPPYGLVRDIREKVANLPQAVQMRIMRQELRESLEGYEAPPVTQT</sequence>
<proteinExistence type="predicted"/>
<evidence type="ECO:0000313" key="3">
    <source>
        <dbReference type="Proteomes" id="UP000007431"/>
    </source>
</evidence>
<gene>
    <name evidence="2" type="ORF">SCHCODRAFT_235698</name>
</gene>
<reference evidence="2 3" key="1">
    <citation type="journal article" date="2010" name="Nat. Biotechnol.">
        <title>Genome sequence of the model mushroom Schizophyllum commune.</title>
        <authorList>
            <person name="Ohm R.A."/>
            <person name="de Jong J.F."/>
            <person name="Lugones L.G."/>
            <person name="Aerts A."/>
            <person name="Kothe E."/>
            <person name="Stajich J.E."/>
            <person name="de Vries R.P."/>
            <person name="Record E."/>
            <person name="Levasseur A."/>
            <person name="Baker S.E."/>
            <person name="Bartholomew K.A."/>
            <person name="Coutinho P.M."/>
            <person name="Erdmann S."/>
            <person name="Fowler T.J."/>
            <person name="Gathman A.C."/>
            <person name="Lombard V."/>
            <person name="Henrissat B."/>
            <person name="Knabe N."/>
            <person name="Kuees U."/>
            <person name="Lilly W.W."/>
            <person name="Lindquist E."/>
            <person name="Lucas S."/>
            <person name="Magnuson J.K."/>
            <person name="Piumi F."/>
            <person name="Raudaskoski M."/>
            <person name="Salamov A."/>
            <person name="Schmutz J."/>
            <person name="Schwarze F.W.M.R."/>
            <person name="vanKuyk P.A."/>
            <person name="Horton J.S."/>
            <person name="Grigoriev I.V."/>
            <person name="Woesten H.A.B."/>
        </authorList>
    </citation>
    <scope>NUCLEOTIDE SEQUENCE [LARGE SCALE GENOMIC DNA]</scope>
    <source>
        <strain evidence="3">H4-8 / FGSC 9210</strain>
    </source>
</reference>
<dbReference type="Proteomes" id="UP000007431">
    <property type="component" value="Unassembled WGS sequence"/>
</dbReference>
<dbReference type="AlphaFoldDB" id="D8Q6I0"/>
<dbReference type="RefSeq" id="XP_003031143.1">
    <property type="nucleotide sequence ID" value="XM_003031097.1"/>
</dbReference>
<dbReference type="KEGG" id="scm:SCHCO_02600162"/>
<dbReference type="HOGENOM" id="CLU_047592_2_2_1"/>
<dbReference type="SMART" id="SM00225">
    <property type="entry name" value="BTB"/>
    <property type="match status" value="1"/>
</dbReference>
<dbReference type="OMA" id="FRIPKYQ"/>
<dbReference type="InterPro" id="IPR000210">
    <property type="entry name" value="BTB/POZ_dom"/>
</dbReference>
<organism evidence="3">
    <name type="scientific">Schizophyllum commune (strain H4-8 / FGSC 9210)</name>
    <name type="common">Split gill fungus</name>
    <dbReference type="NCBI Taxonomy" id="578458"/>
    <lineage>
        <taxon>Eukaryota</taxon>
        <taxon>Fungi</taxon>
        <taxon>Dikarya</taxon>
        <taxon>Basidiomycota</taxon>
        <taxon>Agaricomycotina</taxon>
        <taxon>Agaricomycetes</taxon>
        <taxon>Agaricomycetidae</taxon>
        <taxon>Agaricales</taxon>
        <taxon>Schizophyllaceae</taxon>
        <taxon>Schizophyllum</taxon>
    </lineage>
</organism>
<dbReference type="InParanoid" id="D8Q6I0"/>
<dbReference type="CDD" id="cd18186">
    <property type="entry name" value="BTB_POZ_ZBTB_KLHL-like"/>
    <property type="match status" value="1"/>
</dbReference>
<dbReference type="OrthoDB" id="3223751at2759"/>